<keyword evidence="2" id="KW-1185">Reference proteome</keyword>
<sequence>MVQLRKEDFKDSLTQLGMQVVPLPQTSTKILSILSPLVEYTPEELEVKNNLLKVIQPFTQRNELLALAYSDPDVWEFYDKHSPFVPQQSVERNLMPMCSKCGSAIAMCVPFEQPMSLPKYGKLWNMGP</sequence>
<organism evidence="1 2">
    <name type="scientific">Ancylostoma duodenale</name>
    <dbReference type="NCBI Taxonomy" id="51022"/>
    <lineage>
        <taxon>Eukaryota</taxon>
        <taxon>Metazoa</taxon>
        <taxon>Ecdysozoa</taxon>
        <taxon>Nematoda</taxon>
        <taxon>Chromadorea</taxon>
        <taxon>Rhabditida</taxon>
        <taxon>Rhabditina</taxon>
        <taxon>Rhabditomorpha</taxon>
        <taxon>Strongyloidea</taxon>
        <taxon>Ancylostomatidae</taxon>
        <taxon>Ancylostomatinae</taxon>
        <taxon>Ancylostoma</taxon>
    </lineage>
</organism>
<dbReference type="Proteomes" id="UP000054047">
    <property type="component" value="Unassembled WGS sequence"/>
</dbReference>
<proteinExistence type="predicted"/>
<dbReference type="AlphaFoldDB" id="A0A0C2DWB4"/>
<evidence type="ECO:0000313" key="2">
    <source>
        <dbReference type="Proteomes" id="UP000054047"/>
    </source>
</evidence>
<accession>A0A0C2DWB4</accession>
<reference evidence="1 2" key="1">
    <citation type="submission" date="2013-12" db="EMBL/GenBank/DDBJ databases">
        <title>Draft genome of the parsitic nematode Ancylostoma duodenale.</title>
        <authorList>
            <person name="Mitreva M."/>
        </authorList>
    </citation>
    <scope>NUCLEOTIDE SEQUENCE [LARGE SCALE GENOMIC DNA]</scope>
    <source>
        <strain evidence="1 2">Zhejiang</strain>
    </source>
</reference>
<protein>
    <submittedName>
        <fullName evidence="1">Uncharacterized protein</fullName>
    </submittedName>
</protein>
<dbReference type="EMBL" id="KN726785">
    <property type="protein sequence ID" value="KIH67227.1"/>
    <property type="molecule type" value="Genomic_DNA"/>
</dbReference>
<evidence type="ECO:0000313" key="1">
    <source>
        <dbReference type="EMBL" id="KIH67227.1"/>
    </source>
</evidence>
<gene>
    <name evidence="1" type="ORF">ANCDUO_02443</name>
</gene>
<name>A0A0C2DWB4_9BILA</name>